<dbReference type="EMBL" id="UYYA01000579">
    <property type="protein sequence ID" value="VDM54252.1"/>
    <property type="molecule type" value="Genomic_DNA"/>
</dbReference>
<dbReference type="Proteomes" id="UP000267027">
    <property type="component" value="Unassembled WGS sequence"/>
</dbReference>
<evidence type="ECO:0000256" key="1">
    <source>
        <dbReference type="SAM" id="Phobius"/>
    </source>
</evidence>
<dbReference type="AlphaFoldDB" id="A0A0R3PEX1"/>
<accession>A0A0R3PEX1</accession>
<evidence type="ECO:0000313" key="2">
    <source>
        <dbReference type="EMBL" id="VDM54252.1"/>
    </source>
</evidence>
<keyword evidence="1" id="KW-0812">Transmembrane</keyword>
<keyword evidence="1" id="KW-0472">Membrane</keyword>
<name>A0A0R3PEX1_ANGCS</name>
<reference evidence="4" key="1">
    <citation type="submission" date="2017-02" db="UniProtKB">
        <authorList>
            <consortium name="WormBaseParasite"/>
        </authorList>
    </citation>
    <scope>IDENTIFICATION</scope>
</reference>
<dbReference type="OrthoDB" id="5789289at2759"/>
<keyword evidence="1" id="KW-1133">Transmembrane helix</keyword>
<feature type="transmembrane region" description="Helical" evidence="1">
    <location>
        <begin position="65"/>
        <end position="83"/>
    </location>
</feature>
<feature type="transmembrane region" description="Helical" evidence="1">
    <location>
        <begin position="95"/>
        <end position="117"/>
    </location>
</feature>
<evidence type="ECO:0000313" key="4">
    <source>
        <dbReference type="WBParaSite" id="ACOC_0000266601-mRNA-1"/>
    </source>
</evidence>
<protein>
    <submittedName>
        <fullName evidence="4">Glycerophosphocholine acyltransferase 1</fullName>
    </submittedName>
</protein>
<dbReference type="WBParaSite" id="ACOC_0000266601-mRNA-1">
    <property type="protein sequence ID" value="ACOC_0000266601-mRNA-1"/>
    <property type="gene ID" value="ACOC_0000266601"/>
</dbReference>
<evidence type="ECO:0000313" key="3">
    <source>
        <dbReference type="Proteomes" id="UP000267027"/>
    </source>
</evidence>
<gene>
    <name evidence="2" type="ORF">ACOC_LOCUS2667</name>
</gene>
<dbReference type="OMA" id="WPAIIHS"/>
<keyword evidence="3" id="KW-1185">Reference proteome</keyword>
<organism evidence="4">
    <name type="scientific">Angiostrongylus costaricensis</name>
    <name type="common">Nematode worm</name>
    <dbReference type="NCBI Taxonomy" id="334426"/>
    <lineage>
        <taxon>Eukaryota</taxon>
        <taxon>Metazoa</taxon>
        <taxon>Ecdysozoa</taxon>
        <taxon>Nematoda</taxon>
        <taxon>Chromadorea</taxon>
        <taxon>Rhabditida</taxon>
        <taxon>Rhabditina</taxon>
        <taxon>Rhabditomorpha</taxon>
        <taxon>Strongyloidea</taxon>
        <taxon>Metastrongylidae</taxon>
        <taxon>Angiostrongylus</taxon>
    </lineage>
</organism>
<proteinExistence type="predicted"/>
<reference evidence="2 3" key="2">
    <citation type="submission" date="2018-11" db="EMBL/GenBank/DDBJ databases">
        <authorList>
            <consortium name="Pathogen Informatics"/>
        </authorList>
    </citation>
    <scope>NUCLEOTIDE SEQUENCE [LARGE SCALE GENOMIC DNA]</scope>
    <source>
        <strain evidence="2 3">Costa Rica</strain>
    </source>
</reference>
<sequence>MILFDKVPLPQYVSNLWQREIEWEEQHPDYRCLRGAVHVVNAAKFLLWLDIIAIPLYMLFLFPWWIFWIGPHLIIIIFTLYALKKEKHRWMWPMNLYAFQFGLWAIVTVIKLIISIFNTDAYLEFYGQGGPYLVENYCSF</sequence>